<dbReference type="EMBL" id="AWTT01000008">
    <property type="protein sequence ID" value="KIS03890.1"/>
    <property type="molecule type" value="Genomic_DNA"/>
</dbReference>
<dbReference type="PANTHER" id="PTHR33204:SF18">
    <property type="entry name" value="TRANSCRIPTIONAL REGULATORY PROTEIN"/>
    <property type="match status" value="1"/>
</dbReference>
<proteinExistence type="predicted"/>
<reference evidence="5 6" key="1">
    <citation type="submission" date="2013-08" db="EMBL/GenBank/DDBJ databases">
        <title>Lactobacillus wasatchii sp. WDC04, a late gas producing bacteria isolated from aged chedder cheese.</title>
        <authorList>
            <person name="Oberg C.J."/>
            <person name="Culumber M."/>
            <person name="McMahon D.J."/>
            <person name="Broadbent J.R."/>
            <person name="Oberg T.S."/>
            <person name="Ortaki F."/>
        </authorList>
    </citation>
    <scope>NUCLEOTIDE SEQUENCE [LARGE SCALE GENOMIC DNA]</scope>
    <source>
        <strain evidence="5 6">WDC04</strain>
    </source>
</reference>
<dbReference type="Gene3D" id="1.10.10.10">
    <property type="entry name" value="Winged helix-like DNA-binding domain superfamily/Winged helix DNA-binding domain"/>
    <property type="match status" value="1"/>
</dbReference>
<dbReference type="InterPro" id="IPR036388">
    <property type="entry name" value="WH-like_DNA-bd_sf"/>
</dbReference>
<protein>
    <submittedName>
        <fullName evidence="5">Putative transcriptional regulator</fullName>
    </submittedName>
</protein>
<feature type="domain" description="HTH hxlR-type" evidence="4">
    <location>
        <begin position="14"/>
        <end position="113"/>
    </location>
</feature>
<comment type="caution">
    <text evidence="5">The sequence shown here is derived from an EMBL/GenBank/DDBJ whole genome shotgun (WGS) entry which is preliminary data.</text>
</comment>
<evidence type="ECO:0000256" key="3">
    <source>
        <dbReference type="ARBA" id="ARBA00023163"/>
    </source>
</evidence>
<evidence type="ECO:0000256" key="2">
    <source>
        <dbReference type="ARBA" id="ARBA00023125"/>
    </source>
</evidence>
<evidence type="ECO:0000313" key="5">
    <source>
        <dbReference type="EMBL" id="KIS03890.1"/>
    </source>
</evidence>
<dbReference type="PATRIC" id="fig|1335616.4.peg.537"/>
<dbReference type="RefSeq" id="WP_044010251.1">
    <property type="nucleotide sequence ID" value="NZ_AWTT01000008.1"/>
</dbReference>
<dbReference type="PANTHER" id="PTHR33204">
    <property type="entry name" value="TRANSCRIPTIONAL REGULATOR, MARR FAMILY"/>
    <property type="match status" value="1"/>
</dbReference>
<dbReference type="OrthoDB" id="9791143at2"/>
<sequence>MKEIYLANDTSFGCPVEATTSLIGKKWVPSILMILNQKPHRFGELQTALSGCSKKVLKQQLNLLITNGLISNSKVTIANMVESTYQLTTTGESLMPIVLAMKTWGKQHLICQRKLA</sequence>
<dbReference type="AlphaFoldDB" id="A0A0D1A7R9"/>
<evidence type="ECO:0000256" key="1">
    <source>
        <dbReference type="ARBA" id="ARBA00023015"/>
    </source>
</evidence>
<gene>
    <name evidence="5" type="ORF">WDC_0537</name>
</gene>
<keyword evidence="2" id="KW-0238">DNA-binding</keyword>
<dbReference type="GO" id="GO:0003677">
    <property type="term" value="F:DNA binding"/>
    <property type="evidence" value="ECO:0007669"/>
    <property type="project" value="UniProtKB-KW"/>
</dbReference>
<keyword evidence="1" id="KW-0805">Transcription regulation</keyword>
<dbReference type="Proteomes" id="UP000032279">
    <property type="component" value="Unassembled WGS sequence"/>
</dbReference>
<dbReference type="PROSITE" id="PS51118">
    <property type="entry name" value="HTH_HXLR"/>
    <property type="match status" value="1"/>
</dbReference>
<dbReference type="SUPFAM" id="SSF46785">
    <property type="entry name" value="Winged helix' DNA-binding domain"/>
    <property type="match status" value="1"/>
</dbReference>
<keyword evidence="3" id="KW-0804">Transcription</keyword>
<organism evidence="5 6">
    <name type="scientific">Paucilactobacillus wasatchensis</name>
    <dbReference type="NCBI Taxonomy" id="1335616"/>
    <lineage>
        <taxon>Bacteria</taxon>
        <taxon>Bacillati</taxon>
        <taxon>Bacillota</taxon>
        <taxon>Bacilli</taxon>
        <taxon>Lactobacillales</taxon>
        <taxon>Lactobacillaceae</taxon>
        <taxon>Paucilactobacillus</taxon>
    </lineage>
</organism>
<keyword evidence="6" id="KW-1185">Reference proteome</keyword>
<name>A0A0D1A7R9_9LACO</name>
<dbReference type="Pfam" id="PF01638">
    <property type="entry name" value="HxlR"/>
    <property type="match status" value="1"/>
</dbReference>
<accession>A0A0D1A7R9</accession>
<dbReference type="STRING" id="1335616.WDC_0537"/>
<evidence type="ECO:0000259" key="4">
    <source>
        <dbReference type="PROSITE" id="PS51118"/>
    </source>
</evidence>
<dbReference type="InterPro" id="IPR036390">
    <property type="entry name" value="WH_DNA-bd_sf"/>
</dbReference>
<dbReference type="InterPro" id="IPR002577">
    <property type="entry name" value="HTH_HxlR"/>
</dbReference>
<evidence type="ECO:0000313" key="6">
    <source>
        <dbReference type="Proteomes" id="UP000032279"/>
    </source>
</evidence>